<feature type="signal peptide" evidence="1">
    <location>
        <begin position="1"/>
        <end position="22"/>
    </location>
</feature>
<keyword evidence="3" id="KW-1185">Reference proteome</keyword>
<feature type="chain" id="PRO_5043567411" evidence="1">
    <location>
        <begin position="23"/>
        <end position="288"/>
    </location>
</feature>
<dbReference type="NCBIfam" id="TIGR01200">
    <property type="entry name" value="GLPGLI"/>
    <property type="match status" value="1"/>
</dbReference>
<name>A0AAX2F0Y3_9BACT</name>
<evidence type="ECO:0000256" key="1">
    <source>
        <dbReference type="SAM" id="SignalP"/>
    </source>
</evidence>
<dbReference type="AlphaFoldDB" id="A0AAX2F0Y3"/>
<keyword evidence="1" id="KW-0732">Signal</keyword>
<dbReference type="EMBL" id="FQWA01000001">
    <property type="protein sequence ID" value="SHF54950.1"/>
    <property type="molecule type" value="Genomic_DNA"/>
</dbReference>
<dbReference type="RefSeq" id="WP_234967152.1">
    <property type="nucleotide sequence ID" value="NZ_BAKP01000001.1"/>
</dbReference>
<accession>A0AAX2F0Y3</accession>
<comment type="caution">
    <text evidence="2">The sequence shown here is derived from an EMBL/GenBank/DDBJ whole genome shotgun (WGS) entry which is preliminary data.</text>
</comment>
<sequence>MKTFSIITLTLLFICFSLTLHAQEKQGRVMRPNSRGIGKCSVIGQAPIKVIYALNANDINDEHTYLDSQVLLIGKGLSKLYSRFLELNDSLHDDFIKQNPNANSMPRICFSGGRNSQYWSEYQFTDIYSANGIYTCYATMPWAMERYNAFYTEPMYQQHWTLSDEQLSILGYDCQKATCLWRGRTFEAWFTTKIPTRLGPWIFGGLPGLILKIYDKDHLYTWEAVEIKSGNFPIIKSEYKGFVKDTREHVYKLQVAANRDHLRTAGARDYQSGQLKSKPYPYEPLEKE</sequence>
<gene>
    <name evidence="2" type="ORF">SAMN05444364_10195</name>
</gene>
<protein>
    <submittedName>
        <fullName evidence="2">GLPGLI family protein</fullName>
    </submittedName>
</protein>
<dbReference type="InterPro" id="IPR005901">
    <property type="entry name" value="GLPGLI"/>
</dbReference>
<evidence type="ECO:0000313" key="2">
    <source>
        <dbReference type="EMBL" id="SHF54950.1"/>
    </source>
</evidence>
<organism evidence="2 3">
    <name type="scientific">Prevotella scopos JCM 17725</name>
    <dbReference type="NCBI Taxonomy" id="1236518"/>
    <lineage>
        <taxon>Bacteria</taxon>
        <taxon>Pseudomonadati</taxon>
        <taxon>Bacteroidota</taxon>
        <taxon>Bacteroidia</taxon>
        <taxon>Bacteroidales</taxon>
        <taxon>Prevotellaceae</taxon>
        <taxon>Prevotella</taxon>
    </lineage>
</organism>
<dbReference type="Pfam" id="PF22252">
    <property type="entry name" value="PNGase_F-II_N"/>
    <property type="match status" value="1"/>
</dbReference>
<proteinExistence type="predicted"/>
<evidence type="ECO:0000313" key="3">
    <source>
        <dbReference type="Proteomes" id="UP000184105"/>
    </source>
</evidence>
<dbReference type="Proteomes" id="UP000184105">
    <property type="component" value="Unassembled WGS sequence"/>
</dbReference>
<reference evidence="2 3" key="1">
    <citation type="submission" date="2016-11" db="EMBL/GenBank/DDBJ databases">
        <authorList>
            <person name="Varghese N."/>
            <person name="Submissions S."/>
        </authorList>
    </citation>
    <scope>NUCLEOTIDE SEQUENCE [LARGE SCALE GENOMIC DNA]</scope>
    <source>
        <strain evidence="2 3">DSM 22613</strain>
    </source>
</reference>